<dbReference type="Gene3D" id="2.20.70.10">
    <property type="match status" value="1"/>
</dbReference>
<proteinExistence type="predicted"/>
<dbReference type="GO" id="GO:0006355">
    <property type="term" value="P:regulation of DNA-templated transcription"/>
    <property type="evidence" value="ECO:0007669"/>
    <property type="project" value="TreeGrafter"/>
</dbReference>
<dbReference type="PANTHER" id="PTHR14058">
    <property type="entry name" value="AMYLOID BETA A4 PRECURSOR PROTEIN-BINDING FAMILY B"/>
    <property type="match status" value="1"/>
</dbReference>
<sequence length="100" mass="10493">MRVQDTSGTYYWHIPTGTTQWEPPLCNGRGDSAGNTPTRETQVEGWGVVLAPFCPKAPSSNPGWPMGWAKSPRGHGVGVGGWGASKGTKEILALSALGKG</sequence>
<dbReference type="Proteomes" id="UP000472273">
    <property type="component" value="Unplaced"/>
</dbReference>
<reference evidence="2" key="1">
    <citation type="submission" date="2025-08" db="UniProtKB">
        <authorList>
            <consortium name="Ensembl"/>
        </authorList>
    </citation>
    <scope>IDENTIFICATION</scope>
</reference>
<dbReference type="InterPro" id="IPR039576">
    <property type="entry name" value="APBB1/2/3"/>
</dbReference>
<dbReference type="GO" id="GO:0001540">
    <property type="term" value="F:amyloid-beta binding"/>
    <property type="evidence" value="ECO:0007669"/>
    <property type="project" value="InterPro"/>
</dbReference>
<keyword evidence="3" id="KW-1185">Reference proteome</keyword>
<keyword evidence="1" id="KW-0677">Repeat</keyword>
<dbReference type="SUPFAM" id="SSF51045">
    <property type="entry name" value="WW domain"/>
    <property type="match status" value="1"/>
</dbReference>
<evidence type="ECO:0000313" key="3">
    <source>
        <dbReference type="Proteomes" id="UP000472273"/>
    </source>
</evidence>
<evidence type="ECO:0000256" key="1">
    <source>
        <dbReference type="ARBA" id="ARBA00022737"/>
    </source>
</evidence>
<dbReference type="PANTHER" id="PTHR14058:SF5">
    <property type="entry name" value="AMYLOID BETA PRECURSOR PROTEIN BINDING FAMILY B MEMBER 1"/>
    <property type="match status" value="1"/>
</dbReference>
<dbReference type="FunFam" id="2.20.70.10:FF:000003">
    <property type="entry name" value="amyloid beta A4 precursor protein-binding family B member 2"/>
    <property type="match status" value="1"/>
</dbReference>
<reference evidence="2" key="2">
    <citation type="submission" date="2025-09" db="UniProtKB">
        <authorList>
            <consortium name="Ensembl"/>
        </authorList>
    </citation>
    <scope>IDENTIFICATION</scope>
</reference>
<organism evidence="2 3">
    <name type="scientific">Pseudonaja textilis</name>
    <name type="common">Eastern brown snake</name>
    <dbReference type="NCBI Taxonomy" id="8673"/>
    <lineage>
        <taxon>Eukaryota</taxon>
        <taxon>Metazoa</taxon>
        <taxon>Chordata</taxon>
        <taxon>Craniata</taxon>
        <taxon>Vertebrata</taxon>
        <taxon>Euteleostomi</taxon>
        <taxon>Lepidosauria</taxon>
        <taxon>Squamata</taxon>
        <taxon>Bifurcata</taxon>
        <taxon>Unidentata</taxon>
        <taxon>Episquamata</taxon>
        <taxon>Toxicofera</taxon>
        <taxon>Serpentes</taxon>
        <taxon>Colubroidea</taxon>
        <taxon>Elapidae</taxon>
        <taxon>Hydrophiinae</taxon>
        <taxon>Pseudonaja</taxon>
    </lineage>
</organism>
<protein>
    <recommendedName>
        <fullName evidence="4">WW domain-containing protein</fullName>
    </recommendedName>
</protein>
<dbReference type="AlphaFoldDB" id="A0A670Z2P5"/>
<dbReference type="InterPro" id="IPR036020">
    <property type="entry name" value="WW_dom_sf"/>
</dbReference>
<accession>A0A670Z2P5</accession>
<evidence type="ECO:0000313" key="2">
    <source>
        <dbReference type="Ensembl" id="ENSPTXP00000018317.1"/>
    </source>
</evidence>
<dbReference type="Ensembl" id="ENSPTXT00000018869.1">
    <property type="protein sequence ID" value="ENSPTXP00000018317.1"/>
    <property type="gene ID" value="ENSPTXG00000012615.1"/>
</dbReference>
<dbReference type="GO" id="GO:0005634">
    <property type="term" value="C:nucleus"/>
    <property type="evidence" value="ECO:0007669"/>
    <property type="project" value="TreeGrafter"/>
</dbReference>
<evidence type="ECO:0008006" key="4">
    <source>
        <dbReference type="Google" id="ProtNLM"/>
    </source>
</evidence>
<dbReference type="GO" id="GO:0005737">
    <property type="term" value="C:cytoplasm"/>
    <property type="evidence" value="ECO:0007669"/>
    <property type="project" value="TreeGrafter"/>
</dbReference>
<name>A0A670Z2P5_PSETE</name>